<proteinExistence type="predicted"/>
<sequence>MGCTKKPTDTGGTPRPAGPGGDHTIRSYLHSTARARSPQPEMEAANQAPDSTPSTPARHLPAQSLALEPQMQPEDGWREILPNLLTKADFEALSDRLGRVVREEVAQLRADLANVEARMTVAEAETKALRTDLEHTNTTVTGQEADMAYLTTWIDDPDNRGRRLNLRVRGVREGGPSENIPEALSKYSHRYWGVSTYPE</sequence>
<keyword evidence="1" id="KW-0175">Coiled coil</keyword>
<name>A0AAD1VPP5_PELCU</name>
<dbReference type="AlphaFoldDB" id="A0AAD1VPP5"/>
<keyword evidence="4" id="KW-1185">Reference proteome</keyword>
<reference evidence="3" key="1">
    <citation type="submission" date="2022-03" db="EMBL/GenBank/DDBJ databases">
        <authorList>
            <person name="Alioto T."/>
            <person name="Alioto T."/>
            <person name="Gomez Garrido J."/>
        </authorList>
    </citation>
    <scope>NUCLEOTIDE SEQUENCE</scope>
</reference>
<organism evidence="3 4">
    <name type="scientific">Pelobates cultripes</name>
    <name type="common">Western spadefoot toad</name>
    <dbReference type="NCBI Taxonomy" id="61616"/>
    <lineage>
        <taxon>Eukaryota</taxon>
        <taxon>Metazoa</taxon>
        <taxon>Chordata</taxon>
        <taxon>Craniata</taxon>
        <taxon>Vertebrata</taxon>
        <taxon>Euteleostomi</taxon>
        <taxon>Amphibia</taxon>
        <taxon>Batrachia</taxon>
        <taxon>Anura</taxon>
        <taxon>Pelobatoidea</taxon>
        <taxon>Pelobatidae</taxon>
        <taxon>Pelobates</taxon>
    </lineage>
</organism>
<accession>A0AAD1VPP5</accession>
<evidence type="ECO:0000313" key="4">
    <source>
        <dbReference type="Proteomes" id="UP001295444"/>
    </source>
</evidence>
<dbReference type="EMBL" id="OW240912">
    <property type="protein sequence ID" value="CAH2223305.1"/>
    <property type="molecule type" value="Genomic_DNA"/>
</dbReference>
<evidence type="ECO:0000313" key="3">
    <source>
        <dbReference type="EMBL" id="CAH2223305.1"/>
    </source>
</evidence>
<evidence type="ECO:0000256" key="2">
    <source>
        <dbReference type="SAM" id="MobiDB-lite"/>
    </source>
</evidence>
<protein>
    <submittedName>
        <fullName evidence="3">Uncharacterized protein</fullName>
    </submittedName>
</protein>
<feature type="coiled-coil region" evidence="1">
    <location>
        <begin position="98"/>
        <end position="132"/>
    </location>
</feature>
<dbReference type="Proteomes" id="UP001295444">
    <property type="component" value="Chromosome 01"/>
</dbReference>
<feature type="region of interest" description="Disordered" evidence="2">
    <location>
        <begin position="1"/>
        <end position="58"/>
    </location>
</feature>
<gene>
    <name evidence="3" type="ORF">PECUL_23A021866</name>
</gene>
<evidence type="ECO:0000256" key="1">
    <source>
        <dbReference type="SAM" id="Coils"/>
    </source>
</evidence>